<dbReference type="EMBL" id="JBHRWW010000012">
    <property type="protein sequence ID" value="MFC3689734.1"/>
    <property type="molecule type" value="Genomic_DNA"/>
</dbReference>
<dbReference type="Proteomes" id="UP001595685">
    <property type="component" value="Unassembled WGS sequence"/>
</dbReference>
<name>A0ABV7WK10_9MICO</name>
<comment type="caution">
    <text evidence="2">The sequence shown here is derived from an EMBL/GenBank/DDBJ whole genome shotgun (WGS) entry which is preliminary data.</text>
</comment>
<proteinExistence type="predicted"/>
<protein>
    <recommendedName>
        <fullName evidence="4">Flp pilus-assembly TadG-like N-terminal domain-containing protein</fullName>
    </recommendedName>
</protein>
<evidence type="ECO:0000313" key="2">
    <source>
        <dbReference type="EMBL" id="MFC3689734.1"/>
    </source>
</evidence>
<accession>A0ABV7WK10</accession>
<sequence>MITVVLVPLAEGADLDARTQNAADAAALAGAEAATEQFFLDLDRGALSVGLGYRDSPEDLFAGCGPTWETAVRDNALANQVTVTRPDCLAGGRQVYVSVDSMDTLDDPAGPLSAEATAEVGIRFGGCRWSREEPDETPEPTPPPPPPAVPGEPAPPPPPPPPPPEPIPVELRCPDFRLTFDQDPETDDLSFVDATVPPVGNLPEARLID</sequence>
<evidence type="ECO:0000256" key="1">
    <source>
        <dbReference type="SAM" id="MobiDB-lite"/>
    </source>
</evidence>
<feature type="compositionally biased region" description="Pro residues" evidence="1">
    <location>
        <begin position="139"/>
        <end position="167"/>
    </location>
</feature>
<reference evidence="3" key="1">
    <citation type="journal article" date="2019" name="Int. J. Syst. Evol. Microbiol.">
        <title>The Global Catalogue of Microorganisms (GCM) 10K type strain sequencing project: providing services to taxonomists for standard genome sequencing and annotation.</title>
        <authorList>
            <consortium name="The Broad Institute Genomics Platform"/>
            <consortium name="The Broad Institute Genome Sequencing Center for Infectious Disease"/>
            <person name="Wu L."/>
            <person name="Ma J."/>
        </authorList>
    </citation>
    <scope>NUCLEOTIDE SEQUENCE [LARGE SCALE GENOMIC DNA]</scope>
    <source>
        <strain evidence="3">NCAIM B.02333</strain>
    </source>
</reference>
<evidence type="ECO:0000313" key="3">
    <source>
        <dbReference type="Proteomes" id="UP001595685"/>
    </source>
</evidence>
<keyword evidence="3" id="KW-1185">Reference proteome</keyword>
<evidence type="ECO:0008006" key="4">
    <source>
        <dbReference type="Google" id="ProtNLM"/>
    </source>
</evidence>
<feature type="region of interest" description="Disordered" evidence="1">
    <location>
        <begin position="129"/>
        <end position="209"/>
    </location>
</feature>
<dbReference type="RefSeq" id="WP_376984161.1">
    <property type="nucleotide sequence ID" value="NZ_JBHRWW010000012.1"/>
</dbReference>
<organism evidence="2 3">
    <name type="scientific">Aquipuribacter hungaricus</name>
    <dbReference type="NCBI Taxonomy" id="545624"/>
    <lineage>
        <taxon>Bacteria</taxon>
        <taxon>Bacillati</taxon>
        <taxon>Actinomycetota</taxon>
        <taxon>Actinomycetes</taxon>
        <taxon>Micrococcales</taxon>
        <taxon>Intrasporangiaceae</taxon>
        <taxon>Aquipuribacter</taxon>
    </lineage>
</organism>
<gene>
    <name evidence="2" type="ORF">ACFOLH_15405</name>
</gene>